<evidence type="ECO:0000256" key="3">
    <source>
        <dbReference type="ARBA" id="ARBA00022692"/>
    </source>
</evidence>
<comment type="caution">
    <text evidence="9">The sequence shown here is derived from an EMBL/GenBank/DDBJ whole genome shotgun (WGS) entry which is preliminary data.</text>
</comment>
<keyword evidence="4 8" id="KW-1133">Transmembrane helix</keyword>
<feature type="transmembrane region" description="Helical" evidence="8">
    <location>
        <begin position="711"/>
        <end position="731"/>
    </location>
</feature>
<organism evidence="9 10">
    <name type="scientific">Phodopus roborovskii</name>
    <name type="common">Roborovski's desert hamster</name>
    <name type="synonym">Cricetulus roborovskii</name>
    <dbReference type="NCBI Taxonomy" id="109678"/>
    <lineage>
        <taxon>Eukaryota</taxon>
        <taxon>Metazoa</taxon>
        <taxon>Chordata</taxon>
        <taxon>Craniata</taxon>
        <taxon>Vertebrata</taxon>
        <taxon>Euteleostomi</taxon>
        <taxon>Mammalia</taxon>
        <taxon>Eutheria</taxon>
        <taxon>Euarchontoglires</taxon>
        <taxon>Glires</taxon>
        <taxon>Rodentia</taxon>
        <taxon>Myomorpha</taxon>
        <taxon>Muroidea</taxon>
        <taxon>Cricetidae</taxon>
        <taxon>Cricetinae</taxon>
        <taxon>Phodopus</taxon>
    </lineage>
</organism>
<comment type="subcellular location">
    <subcellularLocation>
        <location evidence="1">Cell projection</location>
        <location evidence="1">Microvillus membrane</location>
        <topology evidence="1">Multi-pass membrane protein</topology>
    </subcellularLocation>
</comment>
<keyword evidence="5 8" id="KW-0472">Membrane</keyword>
<evidence type="ECO:0000256" key="1">
    <source>
        <dbReference type="ARBA" id="ARBA00004475"/>
    </source>
</evidence>
<dbReference type="Pfam" id="PF05478">
    <property type="entry name" value="Prominin"/>
    <property type="match status" value="1"/>
</dbReference>
<feature type="transmembrane region" description="Helical" evidence="8">
    <location>
        <begin position="398"/>
        <end position="424"/>
    </location>
</feature>
<dbReference type="AlphaFoldDB" id="A0AAV0ADL5"/>
<protein>
    <submittedName>
        <fullName evidence="9">Prom1 protein</fullName>
    </submittedName>
</protein>
<dbReference type="PANTHER" id="PTHR22730">
    <property type="entry name" value="PROMININ PROM PROTEIN"/>
    <property type="match status" value="1"/>
</dbReference>
<gene>
    <name evidence="9" type="primary">Prom1</name>
    <name evidence="9" type="ORF">PHOROB_LOCUS17398</name>
</gene>
<dbReference type="GO" id="GO:0009986">
    <property type="term" value="C:cell surface"/>
    <property type="evidence" value="ECO:0007669"/>
    <property type="project" value="TreeGrafter"/>
</dbReference>
<dbReference type="Proteomes" id="UP001152836">
    <property type="component" value="Unassembled WGS sequence"/>
</dbReference>
<evidence type="ECO:0000256" key="6">
    <source>
        <dbReference type="ARBA" id="ARBA00023180"/>
    </source>
</evidence>
<dbReference type="GO" id="GO:0015485">
    <property type="term" value="F:cholesterol binding"/>
    <property type="evidence" value="ECO:0007669"/>
    <property type="project" value="TreeGrafter"/>
</dbReference>
<proteinExistence type="inferred from homology"/>
<evidence type="ECO:0000256" key="2">
    <source>
        <dbReference type="ARBA" id="ARBA00006058"/>
    </source>
</evidence>
<evidence type="ECO:0000313" key="9">
    <source>
        <dbReference type="EMBL" id="CAH7452953.1"/>
    </source>
</evidence>
<dbReference type="EMBL" id="CALSGD010001632">
    <property type="protein sequence ID" value="CAH7452953.1"/>
    <property type="molecule type" value="Genomic_DNA"/>
</dbReference>
<feature type="coiled-coil region" evidence="7">
    <location>
        <begin position="501"/>
        <end position="528"/>
    </location>
</feature>
<feature type="transmembrane region" description="Helical" evidence="8">
    <location>
        <begin position="20"/>
        <end position="53"/>
    </location>
</feature>
<evidence type="ECO:0000256" key="7">
    <source>
        <dbReference type="SAM" id="Coils"/>
    </source>
</evidence>
<dbReference type="GO" id="GO:0060219">
    <property type="term" value="P:camera-type eye photoreceptor cell differentiation"/>
    <property type="evidence" value="ECO:0007669"/>
    <property type="project" value="TreeGrafter"/>
</dbReference>
<dbReference type="GO" id="GO:0005929">
    <property type="term" value="C:cilium"/>
    <property type="evidence" value="ECO:0007669"/>
    <property type="project" value="TreeGrafter"/>
</dbReference>
<dbReference type="GO" id="GO:0045494">
    <property type="term" value="P:photoreceptor cell maintenance"/>
    <property type="evidence" value="ECO:0007669"/>
    <property type="project" value="TreeGrafter"/>
</dbReference>
<feature type="transmembrane region" description="Helical" evidence="8">
    <location>
        <begin position="74"/>
        <end position="95"/>
    </location>
</feature>
<name>A0AAV0ADL5_PHORO</name>
<dbReference type="PANTHER" id="PTHR22730:SF3">
    <property type="entry name" value="PROMININ-1"/>
    <property type="match status" value="1"/>
</dbReference>
<sequence length="759" mass="85698">MVRKIIRKDFDFTVDPKEIAYYEIGILTCVVLGLLFIILMPLVGYFFCMCRCCNKCGGEMHQRQKHNEPCRRKCLAVSLLVICLLMSLGIMYGFVANHQERSWVKRTEKLAESNYRDLQVFLNETPKQIDYILAQYNTTKNKAFSDLDGIDYLLGGRIRDRLKPKAIPVLDEIKAMATAIKQTRDALQSMNNSLKSIDDETTQLSASLTTVRNSIEGSLNSSDCTSDPARKICDSIRPGLSNLGSNHDTTQLPSVDRELSTVNDIYRTDLESLVKKGYTSIDEIPGKVGNQTMAVIADVKNAVDSISSNIMDVSQSIPIEKVLLEVSHHVNNSYSYFHKELPKLEEYDSYWWLVGLIACFLLTLIVTFFLLGLLCGVFGYDKRATPTRRGCVSNTGGVFLMAGVGFSFLFCWILMILVVVTFVIGANVEKLLCEPYANKKLLEVLDTPYLLKEQWQFFLSGLILKNSSINLTFEQVYRDCKGGLGIYATFHLDNVFNISENLNIEEQTEKIMKELENLNVNIDNIELLDKTGRKNLEDFAHSGIDAINYSMYLKEAEKSPTKVDLLAFASSLEAKADQLPDGKLKQALKTDAQNIRTIHHQQVLPLQQSLNTLKQSVWTLEHTSEKLPEKVSKIIASLDSAQNFLASNISSIVIGETMKFGRTITGYFEYYLKWVLYAITEKMTSCKPLTNLMDSVVNGVLCRYSTDPLNLFWFGIGKATVFLLPAVIIAVKLAKYYRRMDSEDVYDDSCVSGTWHFTL</sequence>
<reference evidence="9" key="1">
    <citation type="submission" date="2022-06" db="EMBL/GenBank/DDBJ databases">
        <authorList>
            <person name="Andreotti S."/>
            <person name="Wyler E."/>
        </authorList>
    </citation>
    <scope>NUCLEOTIDE SEQUENCE</scope>
</reference>
<accession>A0AAV0ADL5</accession>
<keyword evidence="3 8" id="KW-0812">Transmembrane</keyword>
<evidence type="ECO:0000313" key="10">
    <source>
        <dbReference type="Proteomes" id="UP001152836"/>
    </source>
</evidence>
<dbReference type="GO" id="GO:0031528">
    <property type="term" value="C:microvillus membrane"/>
    <property type="evidence" value="ECO:0007669"/>
    <property type="project" value="UniProtKB-SubCell"/>
</dbReference>
<dbReference type="InterPro" id="IPR008795">
    <property type="entry name" value="Prominin"/>
</dbReference>
<keyword evidence="7" id="KW-0175">Coiled coil</keyword>
<dbReference type="GO" id="GO:0016324">
    <property type="term" value="C:apical plasma membrane"/>
    <property type="evidence" value="ECO:0007669"/>
    <property type="project" value="TreeGrafter"/>
</dbReference>
<evidence type="ECO:0000256" key="5">
    <source>
        <dbReference type="ARBA" id="ARBA00023136"/>
    </source>
</evidence>
<comment type="similarity">
    <text evidence="2">Belongs to the prominin family.</text>
</comment>
<feature type="transmembrane region" description="Helical" evidence="8">
    <location>
        <begin position="350"/>
        <end position="378"/>
    </location>
</feature>
<keyword evidence="6" id="KW-0325">Glycoprotein</keyword>
<keyword evidence="10" id="KW-1185">Reference proteome</keyword>
<dbReference type="GO" id="GO:0071914">
    <property type="term" value="C:prominosome"/>
    <property type="evidence" value="ECO:0007669"/>
    <property type="project" value="TreeGrafter"/>
</dbReference>
<evidence type="ECO:0000256" key="8">
    <source>
        <dbReference type="SAM" id="Phobius"/>
    </source>
</evidence>
<evidence type="ECO:0000256" key="4">
    <source>
        <dbReference type="ARBA" id="ARBA00022989"/>
    </source>
</evidence>